<dbReference type="GO" id="GO:0005886">
    <property type="term" value="C:plasma membrane"/>
    <property type="evidence" value="ECO:0007669"/>
    <property type="project" value="UniProtKB-SubCell"/>
</dbReference>
<accession>A0A6I6MXE7</accession>
<evidence type="ECO:0000256" key="3">
    <source>
        <dbReference type="ARBA" id="ARBA00022692"/>
    </source>
</evidence>
<evidence type="ECO:0000256" key="1">
    <source>
        <dbReference type="ARBA" id="ARBA00004651"/>
    </source>
</evidence>
<dbReference type="InterPro" id="IPR020846">
    <property type="entry name" value="MFS_dom"/>
</dbReference>
<feature type="transmembrane region" description="Helical" evidence="6">
    <location>
        <begin position="217"/>
        <end position="240"/>
    </location>
</feature>
<keyword evidence="9" id="KW-1185">Reference proteome</keyword>
<evidence type="ECO:0000256" key="5">
    <source>
        <dbReference type="ARBA" id="ARBA00023136"/>
    </source>
</evidence>
<feature type="transmembrane region" description="Helical" evidence="6">
    <location>
        <begin position="147"/>
        <end position="171"/>
    </location>
</feature>
<dbReference type="RefSeq" id="WP_158918373.1">
    <property type="nucleotide sequence ID" value="NZ_CP047020.1"/>
</dbReference>
<dbReference type="EMBL" id="CP047020">
    <property type="protein sequence ID" value="QHA02909.1"/>
    <property type="molecule type" value="Genomic_DNA"/>
</dbReference>
<evidence type="ECO:0000256" key="2">
    <source>
        <dbReference type="ARBA" id="ARBA00022475"/>
    </source>
</evidence>
<keyword evidence="3 6" id="KW-0812">Transmembrane</keyword>
<feature type="transmembrane region" description="Helical" evidence="6">
    <location>
        <begin position="286"/>
        <end position="313"/>
    </location>
</feature>
<feature type="transmembrane region" description="Helical" evidence="6">
    <location>
        <begin position="370"/>
        <end position="389"/>
    </location>
</feature>
<feature type="transmembrane region" description="Helical" evidence="6">
    <location>
        <begin position="177"/>
        <end position="196"/>
    </location>
</feature>
<gene>
    <name evidence="8" type="ORF">GQF42_06095</name>
</gene>
<proteinExistence type="predicted"/>
<evidence type="ECO:0000256" key="4">
    <source>
        <dbReference type="ARBA" id="ARBA00022989"/>
    </source>
</evidence>
<organism evidence="8 9">
    <name type="scientific">Streptomyces broussonetiae</name>
    <dbReference type="NCBI Taxonomy" id="2686304"/>
    <lineage>
        <taxon>Bacteria</taxon>
        <taxon>Bacillati</taxon>
        <taxon>Actinomycetota</taxon>
        <taxon>Actinomycetes</taxon>
        <taxon>Kitasatosporales</taxon>
        <taxon>Streptomycetaceae</taxon>
        <taxon>Streptomyces</taxon>
    </lineage>
</organism>
<keyword evidence="2" id="KW-1003">Cell membrane</keyword>
<dbReference type="GO" id="GO:0022857">
    <property type="term" value="F:transmembrane transporter activity"/>
    <property type="evidence" value="ECO:0007669"/>
    <property type="project" value="InterPro"/>
</dbReference>
<sequence>MTVSSPSSTYSPSKGGRLPWSGLLALSCAAFAAVMTELLPAGLLPAMAPPLGVAESRIGFLVTAYAAASFLAAVPLTAALRGLPRRPVLCAALLGFALSNALVALSSSYPLTFAARLLAGAMGGTLWAMLAGYAARMVPAARRGRAIAVVLAGITLALSLGVPAGSALAGAVGWRPAFGTLAVLAVLLVAWIRLRVPGFPGEPPHARVPLTRVARRPGIRPVLSVTLFLLLGHQVMYTYVAPFAAHAGYGRTGLLLAVFGTATVAGIWLTGALIDRWPRRTLLGALALFAGVLPVLGLAAGVHALLVGAVAVWGVAFGGAPTLIQTALVDASGPADADVATSLQTTVYNAGIAAGSFTGGVALDRLGAGALPWTALAPALVALGTVAAGRRHAFPAVRRAVAPEADTPAGSRRVAVACTAGDHSVRRSVDDGEGQ</sequence>
<feature type="transmembrane region" description="Helical" evidence="6">
    <location>
        <begin position="87"/>
        <end position="107"/>
    </location>
</feature>
<dbReference type="CDD" id="cd17324">
    <property type="entry name" value="MFS_NepI_like"/>
    <property type="match status" value="1"/>
</dbReference>
<dbReference type="InterPro" id="IPR036259">
    <property type="entry name" value="MFS_trans_sf"/>
</dbReference>
<dbReference type="KEGG" id="sbro:GQF42_06095"/>
<dbReference type="SUPFAM" id="SSF103473">
    <property type="entry name" value="MFS general substrate transporter"/>
    <property type="match status" value="1"/>
</dbReference>
<dbReference type="AlphaFoldDB" id="A0A6I6MXE7"/>
<dbReference type="PANTHER" id="PTHR43124:SF3">
    <property type="entry name" value="CHLORAMPHENICOL EFFLUX PUMP RV0191"/>
    <property type="match status" value="1"/>
</dbReference>
<evidence type="ECO:0000313" key="8">
    <source>
        <dbReference type="EMBL" id="QHA02909.1"/>
    </source>
</evidence>
<dbReference type="Pfam" id="PF07690">
    <property type="entry name" value="MFS_1"/>
    <property type="match status" value="1"/>
</dbReference>
<dbReference type="InterPro" id="IPR011701">
    <property type="entry name" value="MFS"/>
</dbReference>
<keyword evidence="4 6" id="KW-1133">Transmembrane helix</keyword>
<dbReference type="PANTHER" id="PTHR43124">
    <property type="entry name" value="PURINE EFFLUX PUMP PBUE"/>
    <property type="match status" value="1"/>
</dbReference>
<protein>
    <submittedName>
        <fullName evidence="8">MFS transporter</fullName>
    </submittedName>
</protein>
<dbReference type="InterPro" id="IPR050189">
    <property type="entry name" value="MFS_Efflux_Transporters"/>
</dbReference>
<name>A0A6I6MXE7_9ACTN</name>
<evidence type="ECO:0000313" key="9">
    <source>
        <dbReference type="Proteomes" id="UP000436138"/>
    </source>
</evidence>
<feature type="domain" description="Major facilitator superfamily (MFS) profile" evidence="7">
    <location>
        <begin position="22"/>
        <end position="393"/>
    </location>
</feature>
<keyword evidence="5 6" id="KW-0472">Membrane</keyword>
<dbReference type="PROSITE" id="PS50850">
    <property type="entry name" value="MFS"/>
    <property type="match status" value="1"/>
</dbReference>
<evidence type="ECO:0000256" key="6">
    <source>
        <dbReference type="SAM" id="Phobius"/>
    </source>
</evidence>
<reference evidence="8 9" key="1">
    <citation type="submission" date="2019-12" db="EMBL/GenBank/DDBJ databases">
        <title>Streptomyces sp. strain T44 isolated from rhizosphere soil of Broussonetia papyrifera.</title>
        <authorList>
            <person name="Mo P."/>
        </authorList>
    </citation>
    <scope>NUCLEOTIDE SEQUENCE [LARGE SCALE GENOMIC DNA]</scope>
    <source>
        <strain evidence="8 9">T44</strain>
    </source>
</reference>
<feature type="transmembrane region" description="Helical" evidence="6">
    <location>
        <begin position="20"/>
        <end position="38"/>
    </location>
</feature>
<feature type="transmembrane region" description="Helical" evidence="6">
    <location>
        <begin position="252"/>
        <end position="274"/>
    </location>
</feature>
<feature type="transmembrane region" description="Helical" evidence="6">
    <location>
        <begin position="113"/>
        <end position="135"/>
    </location>
</feature>
<dbReference type="Proteomes" id="UP000436138">
    <property type="component" value="Chromosome"/>
</dbReference>
<comment type="subcellular location">
    <subcellularLocation>
        <location evidence="1">Cell membrane</location>
        <topology evidence="1">Multi-pass membrane protein</topology>
    </subcellularLocation>
</comment>
<dbReference type="Gene3D" id="1.20.1250.20">
    <property type="entry name" value="MFS general substrate transporter like domains"/>
    <property type="match status" value="1"/>
</dbReference>
<evidence type="ECO:0000259" key="7">
    <source>
        <dbReference type="PROSITE" id="PS50850"/>
    </source>
</evidence>
<feature type="transmembrane region" description="Helical" evidence="6">
    <location>
        <begin position="58"/>
        <end position="80"/>
    </location>
</feature>